<proteinExistence type="predicted"/>
<dbReference type="EMBL" id="HBGH01001623">
    <property type="protein sequence ID" value="CAD9223824.1"/>
    <property type="molecule type" value="Transcribed_RNA"/>
</dbReference>
<organism evidence="1">
    <name type="scientific">Compsopogon caeruleus</name>
    <dbReference type="NCBI Taxonomy" id="31354"/>
    <lineage>
        <taxon>Eukaryota</taxon>
        <taxon>Rhodophyta</taxon>
        <taxon>Compsopogonophyceae</taxon>
        <taxon>Compsopogonales</taxon>
        <taxon>Compsopogonaceae</taxon>
        <taxon>Compsopogon</taxon>
    </lineage>
</organism>
<accession>A0A7S1T649</accession>
<protein>
    <submittedName>
        <fullName evidence="1">Uncharacterized protein</fullName>
    </submittedName>
</protein>
<evidence type="ECO:0000313" key="1">
    <source>
        <dbReference type="EMBL" id="CAD9223824.1"/>
    </source>
</evidence>
<dbReference type="AlphaFoldDB" id="A0A7S1T649"/>
<name>A0A7S1T649_9RHOD</name>
<reference evidence="1" key="1">
    <citation type="submission" date="2021-01" db="EMBL/GenBank/DDBJ databases">
        <authorList>
            <person name="Corre E."/>
            <person name="Pelletier E."/>
            <person name="Niang G."/>
            <person name="Scheremetjew M."/>
            <person name="Finn R."/>
            <person name="Kale V."/>
            <person name="Holt S."/>
            <person name="Cochrane G."/>
            <person name="Meng A."/>
            <person name="Brown T."/>
            <person name="Cohen L."/>
        </authorList>
    </citation>
    <scope>NUCLEOTIDE SEQUENCE</scope>
    <source>
        <strain evidence="1">SAG 36.94</strain>
    </source>
</reference>
<gene>
    <name evidence="1" type="ORF">CCAE0312_LOCUS832</name>
</gene>
<sequence length="127" mass="13893">MCVESSEEWMEKLACCENCGRGVVVEGWNSGVMGADGKVYCGLNCEQSCLLDATGSRWKDKKATARKRRGGSGGREGVSTDAVLYKVRVFQDSVDESSNALFMYHINHCGATSFRSRDCAGRLAQYT</sequence>